<dbReference type="EMBL" id="KB822712">
    <property type="protein sequence ID" value="ETN45333.1"/>
    <property type="molecule type" value="Genomic_DNA"/>
</dbReference>
<feature type="region of interest" description="Disordered" evidence="10">
    <location>
        <begin position="310"/>
        <end position="489"/>
    </location>
</feature>
<proteinExistence type="predicted"/>
<feature type="compositionally biased region" description="Polar residues" evidence="10">
    <location>
        <begin position="313"/>
        <end position="323"/>
    </location>
</feature>
<dbReference type="PANTHER" id="PTHR48016:SF48">
    <property type="entry name" value="SERINE_THREONINE-PROTEIN KINASE BCK1_SLK1_SSP31"/>
    <property type="match status" value="1"/>
</dbReference>
<accession>W2SBD2</accession>
<evidence type="ECO:0000313" key="12">
    <source>
        <dbReference type="EMBL" id="ETN45333.1"/>
    </source>
</evidence>
<keyword evidence="2" id="KW-0808">Transferase</keyword>
<dbReference type="EC" id="2.7.11.24" evidence="1"/>
<name>W2SBD2_CYPE1</name>
<evidence type="ECO:0000256" key="9">
    <source>
        <dbReference type="PROSITE-ProRule" id="PRU10141"/>
    </source>
</evidence>
<dbReference type="STRING" id="1220924.W2SBD2"/>
<feature type="compositionally biased region" description="Basic and acidic residues" evidence="10">
    <location>
        <begin position="1098"/>
        <end position="1119"/>
    </location>
</feature>
<feature type="compositionally biased region" description="Pro residues" evidence="10">
    <location>
        <begin position="42"/>
        <end position="54"/>
    </location>
</feature>
<evidence type="ECO:0000313" key="13">
    <source>
        <dbReference type="Proteomes" id="UP000030752"/>
    </source>
</evidence>
<comment type="catalytic activity">
    <reaction evidence="7">
        <text>L-seryl-[protein] + ATP = O-phospho-L-seryl-[protein] + ADP + H(+)</text>
        <dbReference type="Rhea" id="RHEA:17989"/>
        <dbReference type="Rhea" id="RHEA-COMP:9863"/>
        <dbReference type="Rhea" id="RHEA-COMP:11604"/>
        <dbReference type="ChEBI" id="CHEBI:15378"/>
        <dbReference type="ChEBI" id="CHEBI:29999"/>
        <dbReference type="ChEBI" id="CHEBI:30616"/>
        <dbReference type="ChEBI" id="CHEBI:83421"/>
        <dbReference type="ChEBI" id="CHEBI:456216"/>
        <dbReference type="EC" id="2.7.11.24"/>
    </reaction>
    <physiologicalReaction direction="left-to-right" evidence="7">
        <dbReference type="Rhea" id="RHEA:17990"/>
    </physiologicalReaction>
</comment>
<evidence type="ECO:0000256" key="7">
    <source>
        <dbReference type="ARBA" id="ARBA00048130"/>
    </source>
</evidence>
<dbReference type="GeneID" id="19976503"/>
<evidence type="ECO:0000256" key="6">
    <source>
        <dbReference type="ARBA" id="ARBA00047919"/>
    </source>
</evidence>
<feature type="region of interest" description="Disordered" evidence="10">
    <location>
        <begin position="1190"/>
        <end position="1219"/>
    </location>
</feature>
<feature type="compositionally biased region" description="Basic and acidic residues" evidence="10">
    <location>
        <begin position="760"/>
        <end position="773"/>
    </location>
</feature>
<reference evidence="12 13" key="1">
    <citation type="submission" date="2013-03" db="EMBL/GenBank/DDBJ databases">
        <title>The Genome Sequence of Phialophora europaea CBS 101466.</title>
        <authorList>
            <consortium name="The Broad Institute Genomics Platform"/>
            <person name="Cuomo C."/>
            <person name="de Hoog S."/>
            <person name="Gorbushina A."/>
            <person name="Walker B."/>
            <person name="Young S.K."/>
            <person name="Zeng Q."/>
            <person name="Gargeya S."/>
            <person name="Fitzgerald M."/>
            <person name="Haas B."/>
            <person name="Abouelleil A."/>
            <person name="Allen A.W."/>
            <person name="Alvarado L."/>
            <person name="Arachchi H.M."/>
            <person name="Berlin A.M."/>
            <person name="Chapman S.B."/>
            <person name="Gainer-Dewar J."/>
            <person name="Goldberg J."/>
            <person name="Griggs A."/>
            <person name="Gujja S."/>
            <person name="Hansen M."/>
            <person name="Howarth C."/>
            <person name="Imamovic A."/>
            <person name="Ireland A."/>
            <person name="Larimer J."/>
            <person name="McCowan C."/>
            <person name="Murphy C."/>
            <person name="Pearson M."/>
            <person name="Poon T.W."/>
            <person name="Priest M."/>
            <person name="Roberts A."/>
            <person name="Saif S."/>
            <person name="Shea T."/>
            <person name="Sisk P."/>
            <person name="Sykes S."/>
            <person name="Wortman J."/>
            <person name="Nusbaum C."/>
            <person name="Birren B."/>
        </authorList>
    </citation>
    <scope>NUCLEOTIDE SEQUENCE [LARGE SCALE GENOMIC DNA]</scope>
    <source>
        <strain evidence="12 13">CBS 101466</strain>
    </source>
</reference>
<dbReference type="Gene3D" id="1.10.510.10">
    <property type="entry name" value="Transferase(Phosphotransferase) domain 1"/>
    <property type="match status" value="1"/>
</dbReference>
<feature type="domain" description="Protein kinase" evidence="11">
    <location>
        <begin position="1264"/>
        <end position="1543"/>
    </location>
</feature>
<feature type="compositionally biased region" description="Acidic residues" evidence="10">
    <location>
        <begin position="966"/>
        <end position="976"/>
    </location>
</feature>
<dbReference type="InterPro" id="IPR011009">
    <property type="entry name" value="Kinase-like_dom_sf"/>
</dbReference>
<feature type="binding site" evidence="9">
    <location>
        <position position="1293"/>
    </location>
    <ligand>
        <name>ATP</name>
        <dbReference type="ChEBI" id="CHEBI:30616"/>
    </ligand>
</feature>
<sequence length="1561" mass="168896">MDNQRGQYNIPPPPPLNQNPANLSHLPPPPPRFNQQQSSSTLPPPPPGPHPSSLPPGTVYGLNWGQQGWARPGQTLPPPPPLSQNASYNASRQPGMNIPPPPPQYNDKPVLSATFIPTGDSFGPGVGIPPLDDFSTFSRYDQPFTAEPSRNSGEPRYSDGTYNPHSYSYPNPSQPNPDIANRENRAASASSKAPPVYPNAKRDFSEPVSPGPPTATLINPQLENAKESGTRARAQSAAVSLSATSALAAQWPLDKVLSWLAANNFSTDWQETFRQLKLDGADFLDLGKGANGRGNLGMMHSKVYPQLARVCSGNKTGNKTGWDQSREREEGKRLRKLISRLGDDGPPSAGSGHRRRESGVLGSASTEGTLEGSPHLGQSEFATASPVGIGPFGPRGSQGRSSTLPVMPRGPSSSSTPVDNRGEYTRNILGNVGRGRHSPHLSGDGSTGLPAPKVDASPSSSPGLGHAVPTSSADGRRPQHSKTNSTDSMQKAANYHRGNLNFPSSSVSDNAVPTERFYEQQNRRDALESHRPSMLDTSRTYSNEQVPVSAKEGGKGFLSKFMRKNRHDHGSDVDHPLESPTSPGLRSIFSKPTANNSDSALAQRPMSTTAVEGHIASGRERRYTRTNRKYMLVTPDRWNYRLIDVTAVSTAEALKKLICEELGLLGETVTFYFTLPGQQEHEHALSDDVMRNALGRADNDAAIRIFVASAAYPASPSNTNGLSMSFSQRASGGATMLKSTSASGLPSPSHTYHRTPSPDSLRRAQDEYRKQTEAKQRAYLLQRMDRKEQSKGNVIDFDSPRVSPFEEKKADGLMPVRKPPTAPTESSTLTKVNSLRMARGGSGTRSSLEALKRISDPIVEERAMKEGKPSSGGGIGAALANAGRVAGSPAMFKGDDEEIGPGFAPKFRLQPAPRRQQTYGPSPEISPATDTFKRPTLQTRKSYGPDFEFQETNVTFAPSPHPTMGDGEDDDDDSDDGLFAIPLTNKSLPKGGEKPTLTLDTDQTRAHKPKVAFKTPNSSGGVSLGRNSNEGSAHPSEGMDRSYSDGSFPGSASASASASSPGGGLGRRNSFLHSDIWASRPTVENVVENLDEFFPGVDLDKPFMEEPGKTPTPSEKDPGSLRSRMTFGTQGLNLEMKQRSESDTLGSDESTLKARDQTAVASIAQRQMGKSGGLSRMKSIREVAQHRNVDLPGPQRAPSVVRPGPAVEQNQASGLQRRKSTKLWGANIVQIKPKAGNRLSTLDTIPQEEVPKEDAPKRSTTFKILRGQLIGKGTYGRVYLGMNATTGDFLAVKQVEVNQKTAGQDKDRIKEMVAALDLEIDTMKDLEHPNIVQYLGCDRREFSISIYLEYISGGSVGSCLRKHGKFEEGVVRSLTRQTLEGLAYLHQEGILHRDLKADNILLDTDGTCKISDFGISKKSDNIYGNDVTNSMQGSVFWMAPEVVRSRGLGYSAKIDIWSLGCVVLEMFAGKRPWSREEAIGAIFKLGNLNQAPPIPEDVQQTASVEGLAFMYACFEIKPEDRPTAATLLRESDFCVPDLNYDFMNTELAAKLRSSGLVSLGE</sequence>
<protein>
    <recommendedName>
        <fullName evidence="8">Mitogen-activated protein kinase kinae kinase bck1</fullName>
        <ecNumber evidence="1">2.7.11.24</ecNumber>
    </recommendedName>
</protein>
<dbReference type="OrthoDB" id="266718at2759"/>
<comment type="catalytic activity">
    <reaction evidence="6">
        <text>L-threonyl-[protein] + ATP = O-phospho-L-threonyl-[protein] + ADP + H(+)</text>
        <dbReference type="Rhea" id="RHEA:46608"/>
        <dbReference type="Rhea" id="RHEA-COMP:11060"/>
        <dbReference type="Rhea" id="RHEA-COMP:11605"/>
        <dbReference type="ChEBI" id="CHEBI:15378"/>
        <dbReference type="ChEBI" id="CHEBI:30013"/>
        <dbReference type="ChEBI" id="CHEBI:30616"/>
        <dbReference type="ChEBI" id="CHEBI:61977"/>
        <dbReference type="ChEBI" id="CHEBI:456216"/>
        <dbReference type="EC" id="2.7.11.24"/>
    </reaction>
    <physiologicalReaction direction="left-to-right" evidence="6">
        <dbReference type="Rhea" id="RHEA:46609"/>
    </physiologicalReaction>
</comment>
<dbReference type="FunFam" id="1.10.510.10:FF:000182">
    <property type="entry name" value="MAP kinase kinase kinase mkh1"/>
    <property type="match status" value="1"/>
</dbReference>
<dbReference type="Proteomes" id="UP000030752">
    <property type="component" value="Unassembled WGS sequence"/>
</dbReference>
<dbReference type="InterPro" id="IPR017441">
    <property type="entry name" value="Protein_kinase_ATP_BS"/>
</dbReference>
<feature type="region of interest" description="Disordered" evidence="10">
    <location>
        <begin position="891"/>
        <end position="1070"/>
    </location>
</feature>
<feature type="region of interest" description="Disordered" evidence="10">
    <location>
        <begin position="1"/>
        <end position="218"/>
    </location>
</feature>
<dbReference type="VEuPathDB" id="FungiDB:HMPREF1541_09164"/>
<dbReference type="PROSITE" id="PS00107">
    <property type="entry name" value="PROTEIN_KINASE_ATP"/>
    <property type="match status" value="1"/>
</dbReference>
<evidence type="ECO:0000256" key="4">
    <source>
        <dbReference type="ARBA" id="ARBA00022777"/>
    </source>
</evidence>
<dbReference type="PANTHER" id="PTHR48016">
    <property type="entry name" value="MAP KINASE KINASE KINASE SSK2-RELATED-RELATED"/>
    <property type="match status" value="1"/>
</dbReference>
<feature type="compositionally biased region" description="Low complexity" evidence="10">
    <location>
        <begin position="162"/>
        <end position="171"/>
    </location>
</feature>
<dbReference type="InterPro" id="IPR000719">
    <property type="entry name" value="Prot_kinase_dom"/>
</dbReference>
<evidence type="ECO:0000259" key="11">
    <source>
        <dbReference type="PROSITE" id="PS50011"/>
    </source>
</evidence>
<feature type="region of interest" description="Disordered" evidence="10">
    <location>
        <begin position="519"/>
        <end position="554"/>
    </location>
</feature>
<dbReference type="Pfam" id="PF00069">
    <property type="entry name" value="Pkinase"/>
    <property type="match status" value="1"/>
</dbReference>
<dbReference type="SMART" id="SM00220">
    <property type="entry name" value="S_TKc"/>
    <property type="match status" value="1"/>
</dbReference>
<evidence type="ECO:0000256" key="8">
    <source>
        <dbReference type="ARBA" id="ARBA00068103"/>
    </source>
</evidence>
<dbReference type="PROSITE" id="PS00108">
    <property type="entry name" value="PROTEIN_KINASE_ST"/>
    <property type="match status" value="1"/>
</dbReference>
<feature type="region of interest" description="Disordered" evidence="10">
    <location>
        <begin position="735"/>
        <end position="773"/>
    </location>
</feature>
<dbReference type="InterPro" id="IPR050538">
    <property type="entry name" value="MAP_kinase_kinase_kinase"/>
</dbReference>
<feature type="compositionally biased region" description="Low complexity" evidence="10">
    <location>
        <begin position="1044"/>
        <end position="1060"/>
    </location>
</feature>
<feature type="compositionally biased region" description="Polar residues" evidence="10">
    <location>
        <begin position="1015"/>
        <end position="1031"/>
    </location>
</feature>
<feature type="compositionally biased region" description="Basic and acidic residues" evidence="10">
    <location>
        <begin position="519"/>
        <end position="533"/>
    </location>
</feature>
<keyword evidence="3 9" id="KW-0547">Nucleotide-binding</keyword>
<evidence type="ECO:0000256" key="3">
    <source>
        <dbReference type="ARBA" id="ARBA00022741"/>
    </source>
</evidence>
<evidence type="ECO:0000256" key="1">
    <source>
        <dbReference type="ARBA" id="ARBA00012411"/>
    </source>
</evidence>
<dbReference type="RefSeq" id="XP_008712061.1">
    <property type="nucleotide sequence ID" value="XM_008713839.1"/>
</dbReference>
<dbReference type="SUPFAM" id="SSF56112">
    <property type="entry name" value="Protein kinase-like (PK-like)"/>
    <property type="match status" value="1"/>
</dbReference>
<dbReference type="InParanoid" id="W2SBD2"/>
<dbReference type="GO" id="GO:0005524">
    <property type="term" value="F:ATP binding"/>
    <property type="evidence" value="ECO:0007669"/>
    <property type="project" value="UniProtKB-UniRule"/>
</dbReference>
<keyword evidence="4" id="KW-0418">Kinase</keyword>
<dbReference type="GO" id="GO:0004707">
    <property type="term" value="F:MAP kinase activity"/>
    <property type="evidence" value="ECO:0007669"/>
    <property type="project" value="UniProtKB-EC"/>
</dbReference>
<dbReference type="InterPro" id="IPR008271">
    <property type="entry name" value="Ser/Thr_kinase_AS"/>
</dbReference>
<keyword evidence="13" id="KW-1185">Reference proteome</keyword>
<feature type="region of interest" description="Disordered" evidence="10">
    <location>
        <begin position="1098"/>
        <end position="1156"/>
    </location>
</feature>
<dbReference type="eggNOG" id="KOG0198">
    <property type="taxonomic scope" value="Eukaryota"/>
</dbReference>
<organism evidence="12 13">
    <name type="scientific">Cyphellophora europaea (strain CBS 101466)</name>
    <name type="common">Phialophora europaea</name>
    <dbReference type="NCBI Taxonomy" id="1220924"/>
    <lineage>
        <taxon>Eukaryota</taxon>
        <taxon>Fungi</taxon>
        <taxon>Dikarya</taxon>
        <taxon>Ascomycota</taxon>
        <taxon>Pezizomycotina</taxon>
        <taxon>Eurotiomycetes</taxon>
        <taxon>Chaetothyriomycetidae</taxon>
        <taxon>Chaetothyriales</taxon>
        <taxon>Cyphellophoraceae</taxon>
        <taxon>Cyphellophora</taxon>
    </lineage>
</organism>
<evidence type="ECO:0000256" key="5">
    <source>
        <dbReference type="ARBA" id="ARBA00022840"/>
    </source>
</evidence>
<keyword evidence="5 9" id="KW-0067">ATP-binding</keyword>
<feature type="compositionally biased region" description="Polar residues" evidence="10">
    <location>
        <begin position="535"/>
        <end position="546"/>
    </location>
</feature>
<dbReference type="HOGENOM" id="CLU_000961_3_0_1"/>
<gene>
    <name evidence="12" type="ORF">HMPREF1541_09164</name>
</gene>
<feature type="compositionally biased region" description="Polar residues" evidence="10">
    <location>
        <begin position="737"/>
        <end position="750"/>
    </location>
</feature>
<feature type="compositionally biased region" description="Polar residues" evidence="10">
    <location>
        <begin position="83"/>
        <end position="94"/>
    </location>
</feature>
<evidence type="ECO:0000256" key="2">
    <source>
        <dbReference type="ARBA" id="ARBA00022679"/>
    </source>
</evidence>
<evidence type="ECO:0000256" key="10">
    <source>
        <dbReference type="SAM" id="MobiDB-lite"/>
    </source>
</evidence>
<dbReference type="PROSITE" id="PS50011">
    <property type="entry name" value="PROTEIN_KINASE_DOM"/>
    <property type="match status" value="1"/>
</dbReference>